<reference evidence="2" key="1">
    <citation type="submission" date="2023-07" db="EMBL/GenBank/DDBJ databases">
        <authorList>
            <person name="Aktuganov G."/>
            <person name="Boyko T."/>
            <person name="Delegan Y."/>
            <person name="Galimzianova N."/>
            <person name="Gilvanova E."/>
            <person name="Korobov V."/>
            <person name="Kuzmina L."/>
            <person name="Melentiev A."/>
            <person name="Milman P."/>
            <person name="Ryabova A."/>
            <person name="Stupak E."/>
            <person name="Yasakov T."/>
            <person name="Zharikova N."/>
            <person name="Zhurenko E."/>
        </authorList>
    </citation>
    <scope>NUCLEOTIDE SEQUENCE</scope>
    <source>
        <strain evidence="2">IB-739</strain>
    </source>
</reference>
<name>A0ABT8VFP5_9BACL</name>
<feature type="domain" description="EAL" evidence="1">
    <location>
        <begin position="30"/>
        <end position="271"/>
    </location>
</feature>
<gene>
    <name evidence="2" type="ORF">Q3C12_22545</name>
</gene>
<dbReference type="PANTHER" id="PTHR33121">
    <property type="entry name" value="CYCLIC DI-GMP PHOSPHODIESTERASE PDEF"/>
    <property type="match status" value="1"/>
</dbReference>
<dbReference type="PROSITE" id="PS50883">
    <property type="entry name" value="EAL"/>
    <property type="match status" value="1"/>
</dbReference>
<protein>
    <submittedName>
        <fullName evidence="2">EAL domain-containing protein</fullName>
    </submittedName>
</protein>
<dbReference type="CDD" id="cd01948">
    <property type="entry name" value="EAL"/>
    <property type="match status" value="1"/>
</dbReference>
<evidence type="ECO:0000313" key="2">
    <source>
        <dbReference type="EMBL" id="MDO3679795.1"/>
    </source>
</evidence>
<dbReference type="SUPFAM" id="SSF141868">
    <property type="entry name" value="EAL domain-like"/>
    <property type="match status" value="1"/>
</dbReference>
<dbReference type="Gene3D" id="3.20.20.450">
    <property type="entry name" value="EAL domain"/>
    <property type="match status" value="1"/>
</dbReference>
<dbReference type="InterPro" id="IPR050706">
    <property type="entry name" value="Cyclic-di-GMP_PDE-like"/>
</dbReference>
<dbReference type="InterPro" id="IPR035919">
    <property type="entry name" value="EAL_sf"/>
</dbReference>
<dbReference type="EMBL" id="JAUMKJ010000031">
    <property type="protein sequence ID" value="MDO3679795.1"/>
    <property type="molecule type" value="Genomic_DNA"/>
</dbReference>
<dbReference type="PANTHER" id="PTHR33121:SF76">
    <property type="entry name" value="SIGNALING PROTEIN"/>
    <property type="match status" value="1"/>
</dbReference>
<comment type="caution">
    <text evidence="2">The sequence shown here is derived from an EMBL/GenBank/DDBJ whole genome shotgun (WGS) entry which is preliminary data.</text>
</comment>
<evidence type="ECO:0000313" key="3">
    <source>
        <dbReference type="Proteomes" id="UP001168883"/>
    </source>
</evidence>
<dbReference type="RefSeq" id="WP_302880036.1">
    <property type="nucleotide sequence ID" value="NZ_JAUMKJ010000031.1"/>
</dbReference>
<dbReference type="Proteomes" id="UP001168883">
    <property type="component" value="Unassembled WGS sequence"/>
</dbReference>
<sequence>MVAGLPKLLLPSSKLPQIGVASYFDSPAKGVASMPNIEQLIVQNDFYHVFQPILGFPEKRILGYEALIRSNSNMNPDLLFQRAMEQNKLFEVDSFSIFQAISAYFEFPGSREHNLLFINIFPSTLVSPLFIDLLDSLVERFERFRNQIVFEINESIYEGLLWKSASFRDAVRLLREQNFLIALDDVGDGTTSFRNIVDVSPDFIKIDRFFASDLSTSRKKQKVVALFAEYCHDEANLILEGIEKEEDLDTALSLGIKMGQGYLFGKPNRLT</sequence>
<dbReference type="SMART" id="SM00052">
    <property type="entry name" value="EAL"/>
    <property type="match status" value="1"/>
</dbReference>
<dbReference type="Pfam" id="PF00563">
    <property type="entry name" value="EAL"/>
    <property type="match status" value="1"/>
</dbReference>
<evidence type="ECO:0000259" key="1">
    <source>
        <dbReference type="PROSITE" id="PS50883"/>
    </source>
</evidence>
<keyword evidence="3" id="KW-1185">Reference proteome</keyword>
<dbReference type="InterPro" id="IPR001633">
    <property type="entry name" value="EAL_dom"/>
</dbReference>
<organism evidence="2 3">
    <name type="scientific">Paenibacillus ehimensis</name>
    <dbReference type="NCBI Taxonomy" id="79264"/>
    <lineage>
        <taxon>Bacteria</taxon>
        <taxon>Bacillati</taxon>
        <taxon>Bacillota</taxon>
        <taxon>Bacilli</taxon>
        <taxon>Bacillales</taxon>
        <taxon>Paenibacillaceae</taxon>
        <taxon>Paenibacillus</taxon>
    </lineage>
</organism>
<accession>A0ABT8VFP5</accession>
<proteinExistence type="predicted"/>